<dbReference type="GO" id="GO:0004222">
    <property type="term" value="F:metalloendopeptidase activity"/>
    <property type="evidence" value="ECO:0007669"/>
    <property type="project" value="TreeGrafter"/>
</dbReference>
<gene>
    <name evidence="10" type="ORF">CGC53_06120</name>
</gene>
<dbReference type="AlphaFoldDB" id="A0A250F9Z9"/>
<evidence type="ECO:0000256" key="4">
    <source>
        <dbReference type="ARBA" id="ARBA00022723"/>
    </source>
</evidence>
<evidence type="ECO:0000313" key="10">
    <source>
        <dbReference type="EMBL" id="ATA81951.1"/>
    </source>
</evidence>
<evidence type="ECO:0000256" key="3">
    <source>
        <dbReference type="ARBA" id="ARBA00022670"/>
    </source>
</evidence>
<protein>
    <submittedName>
        <fullName evidence="10">Peptidase M23</fullName>
    </submittedName>
</protein>
<sequence length="410" mass="46177">MIKKAFYIALTALVLTSCEQYTISTGTTSATTQVATPAPVYEFGFNLNDYNINKDTLRQGDTFGKLLEEKGVAVGDIYNITTQTKELINPKNFHVGKMYAFLYDKKKPNTPHSFVYQPNVVDYIVVHLTDSIYAYTAQRKVSVVEKAFAGSIENNLTVDAQAAGISQNATYQLGQIFDYTIDFFRLQKGDVFKIIYDERYVEDTIFAGVEKVKAAYFEWEGKKYYAFNYTTDSIKGTNGFYDENGNMMKRMFLKSPLDIFRITSKFGMRFHPVLHRMKGHFGTDYAAPTGTPIRVTAAGTVIEAGHTSGNGNYVKVRHNNTYTTQYLHMSRIIARKGQHVAQGEVIGLVGSTGLATGPHVCYRFWKNGVQVDPLKEKLPDAVPIDDKLKVPYLEYIKPLKTQLDNLQSSK</sequence>
<comment type="cofactor">
    <cofactor evidence="1">
        <name>Zn(2+)</name>
        <dbReference type="ChEBI" id="CHEBI:29105"/>
    </cofactor>
</comment>
<feature type="domain" description="Csd3-like second N-terminal" evidence="9">
    <location>
        <begin position="145"/>
        <end position="266"/>
    </location>
</feature>
<dbReference type="EMBL" id="CP022384">
    <property type="protein sequence ID" value="ATA81951.1"/>
    <property type="molecule type" value="Genomic_DNA"/>
</dbReference>
<dbReference type="InterPro" id="IPR016047">
    <property type="entry name" value="M23ase_b-sheet_dom"/>
</dbReference>
<dbReference type="CDD" id="cd12797">
    <property type="entry name" value="M23_peptidase"/>
    <property type="match status" value="1"/>
</dbReference>
<evidence type="ECO:0000313" key="11">
    <source>
        <dbReference type="Proteomes" id="UP000217276"/>
    </source>
</evidence>
<dbReference type="RefSeq" id="WP_095914016.1">
    <property type="nucleotide sequence ID" value="NZ_CAUUPF010000002.1"/>
</dbReference>
<evidence type="ECO:0000256" key="7">
    <source>
        <dbReference type="ARBA" id="ARBA00023049"/>
    </source>
</evidence>
<dbReference type="InterPro" id="IPR050570">
    <property type="entry name" value="Cell_wall_metabolism_enzyme"/>
</dbReference>
<organism evidence="10 11">
    <name type="scientific">Capnocytophaga leadbetteri</name>
    <dbReference type="NCBI Taxonomy" id="327575"/>
    <lineage>
        <taxon>Bacteria</taxon>
        <taxon>Pseudomonadati</taxon>
        <taxon>Bacteroidota</taxon>
        <taxon>Flavobacteriia</taxon>
        <taxon>Flavobacteriales</taxon>
        <taxon>Flavobacteriaceae</taxon>
        <taxon>Capnocytophaga</taxon>
    </lineage>
</organism>
<dbReference type="Gene3D" id="3.10.450.350">
    <property type="match status" value="1"/>
</dbReference>
<evidence type="ECO:0000256" key="6">
    <source>
        <dbReference type="ARBA" id="ARBA00022833"/>
    </source>
</evidence>
<dbReference type="InterPro" id="IPR045834">
    <property type="entry name" value="Csd3_N2"/>
</dbReference>
<keyword evidence="7" id="KW-0482">Metalloprotease</keyword>
<dbReference type="Proteomes" id="UP000217276">
    <property type="component" value="Chromosome"/>
</dbReference>
<dbReference type="GO" id="GO:0006508">
    <property type="term" value="P:proteolysis"/>
    <property type="evidence" value="ECO:0007669"/>
    <property type="project" value="UniProtKB-KW"/>
</dbReference>
<evidence type="ECO:0000259" key="8">
    <source>
        <dbReference type="Pfam" id="PF01551"/>
    </source>
</evidence>
<comment type="subcellular location">
    <subcellularLocation>
        <location evidence="2">Cell envelope</location>
    </subcellularLocation>
</comment>
<keyword evidence="6" id="KW-0862">Zinc</keyword>
<evidence type="ECO:0000259" key="9">
    <source>
        <dbReference type="Pfam" id="PF19425"/>
    </source>
</evidence>
<keyword evidence="5" id="KW-0378">Hydrolase</keyword>
<name>A0A250F9Z9_9FLAO</name>
<evidence type="ECO:0000256" key="1">
    <source>
        <dbReference type="ARBA" id="ARBA00001947"/>
    </source>
</evidence>
<accession>A0A250F9Z9</accession>
<dbReference type="PANTHER" id="PTHR21666:SF288">
    <property type="entry name" value="CELL DIVISION PROTEIN YTFB"/>
    <property type="match status" value="1"/>
</dbReference>
<evidence type="ECO:0000256" key="5">
    <source>
        <dbReference type="ARBA" id="ARBA00022801"/>
    </source>
</evidence>
<dbReference type="SUPFAM" id="SSF51261">
    <property type="entry name" value="Duplicated hybrid motif"/>
    <property type="match status" value="1"/>
</dbReference>
<dbReference type="KEGG" id="clk:CGC53_06120"/>
<keyword evidence="11" id="KW-1185">Reference proteome</keyword>
<keyword evidence="3" id="KW-0645">Protease</keyword>
<dbReference type="Gene3D" id="2.70.70.10">
    <property type="entry name" value="Glucose Permease (Domain IIA)"/>
    <property type="match status" value="1"/>
</dbReference>
<dbReference type="GO" id="GO:0030313">
    <property type="term" value="C:cell envelope"/>
    <property type="evidence" value="ECO:0007669"/>
    <property type="project" value="UniProtKB-SubCell"/>
</dbReference>
<dbReference type="Pfam" id="PF01551">
    <property type="entry name" value="Peptidase_M23"/>
    <property type="match status" value="1"/>
</dbReference>
<reference evidence="11" key="1">
    <citation type="submission" date="2017-06" db="EMBL/GenBank/DDBJ databases">
        <title>Capnocytophaga spp. assemblies.</title>
        <authorList>
            <person name="Gulvik C.A."/>
        </authorList>
    </citation>
    <scope>NUCLEOTIDE SEQUENCE [LARGE SCALE GENOMIC DNA]</scope>
    <source>
        <strain evidence="11">H6253</strain>
    </source>
</reference>
<dbReference type="GO" id="GO:0046872">
    <property type="term" value="F:metal ion binding"/>
    <property type="evidence" value="ECO:0007669"/>
    <property type="project" value="UniProtKB-KW"/>
</dbReference>
<dbReference type="InterPro" id="IPR011055">
    <property type="entry name" value="Dup_hybrid_motif"/>
</dbReference>
<keyword evidence="4" id="KW-0479">Metal-binding</keyword>
<proteinExistence type="predicted"/>
<dbReference type="PROSITE" id="PS51257">
    <property type="entry name" value="PROKAR_LIPOPROTEIN"/>
    <property type="match status" value="1"/>
</dbReference>
<dbReference type="PANTHER" id="PTHR21666">
    <property type="entry name" value="PEPTIDASE-RELATED"/>
    <property type="match status" value="1"/>
</dbReference>
<evidence type="ECO:0000256" key="2">
    <source>
        <dbReference type="ARBA" id="ARBA00004196"/>
    </source>
</evidence>
<feature type="domain" description="M23ase beta-sheet core" evidence="8">
    <location>
        <begin position="279"/>
        <end position="373"/>
    </location>
</feature>
<dbReference type="Pfam" id="PF19425">
    <property type="entry name" value="Csd3_N2"/>
    <property type="match status" value="1"/>
</dbReference>